<evidence type="ECO:0000313" key="3">
    <source>
        <dbReference type="Proteomes" id="UP001595766"/>
    </source>
</evidence>
<dbReference type="EMBL" id="JBHSAV010000094">
    <property type="protein sequence ID" value="MFC3978327.1"/>
    <property type="molecule type" value="Genomic_DNA"/>
</dbReference>
<comment type="caution">
    <text evidence="2">The sequence shown here is derived from an EMBL/GenBank/DDBJ whole genome shotgun (WGS) entry which is preliminary data.</text>
</comment>
<dbReference type="Proteomes" id="UP001595766">
    <property type="component" value="Unassembled WGS sequence"/>
</dbReference>
<accession>A0ABV8EPR1</accession>
<proteinExistence type="predicted"/>
<feature type="chain" id="PRO_5047303246" description="TolB-like 6-blade propeller-like" evidence="1">
    <location>
        <begin position="22"/>
        <end position="352"/>
    </location>
</feature>
<protein>
    <recommendedName>
        <fullName evidence="4">TolB-like 6-blade propeller-like</fullName>
    </recommendedName>
</protein>
<evidence type="ECO:0008006" key="4">
    <source>
        <dbReference type="Google" id="ProtNLM"/>
    </source>
</evidence>
<gene>
    <name evidence="2" type="ORF">ACFOUP_18230</name>
</gene>
<dbReference type="RefSeq" id="WP_241295112.1">
    <property type="nucleotide sequence ID" value="NZ_JAKZGR010000008.1"/>
</dbReference>
<reference evidence="3" key="1">
    <citation type="journal article" date="2019" name="Int. J. Syst. Evol. Microbiol.">
        <title>The Global Catalogue of Microorganisms (GCM) 10K type strain sequencing project: providing services to taxonomists for standard genome sequencing and annotation.</title>
        <authorList>
            <consortium name="The Broad Institute Genomics Platform"/>
            <consortium name="The Broad Institute Genome Sequencing Center for Infectious Disease"/>
            <person name="Wu L."/>
            <person name="Ma J."/>
        </authorList>
    </citation>
    <scope>NUCLEOTIDE SEQUENCE [LARGE SCALE GENOMIC DNA]</scope>
    <source>
        <strain evidence="3">CECT 8551</strain>
    </source>
</reference>
<evidence type="ECO:0000313" key="2">
    <source>
        <dbReference type="EMBL" id="MFC3978327.1"/>
    </source>
</evidence>
<evidence type="ECO:0000256" key="1">
    <source>
        <dbReference type="SAM" id="SignalP"/>
    </source>
</evidence>
<name>A0ABV8EPR1_9BACT</name>
<dbReference type="PROSITE" id="PS51257">
    <property type="entry name" value="PROKAR_LIPOPROTEIN"/>
    <property type="match status" value="1"/>
</dbReference>
<feature type="signal peptide" evidence="1">
    <location>
        <begin position="1"/>
        <end position="21"/>
    </location>
</feature>
<organism evidence="2 3">
    <name type="scientific">Belliella kenyensis</name>
    <dbReference type="NCBI Taxonomy" id="1472724"/>
    <lineage>
        <taxon>Bacteria</taxon>
        <taxon>Pseudomonadati</taxon>
        <taxon>Bacteroidota</taxon>
        <taxon>Cytophagia</taxon>
        <taxon>Cytophagales</taxon>
        <taxon>Cyclobacteriaceae</taxon>
        <taxon>Belliella</taxon>
    </lineage>
</organism>
<sequence length="352" mass="41487">MKNYFCFILIGLLFGTFSCKAPNSNELVDFTVSLKDYDMKLSFKRVVNELGELVKEGEYFGKIEEPKIYNNQIYGIDRRSWSIVLFDEDFNISRTYGKMGEDAYDENFNFFNYSVSDSLYWVLEPNRYLFKIFDHHDNIIHLEKLAVFSNSAIETENNTFIFAHDDYEGKNIEFSSLDNQGNFMFLYNLKDIIADSGSNEIENFDLIYEGWLYASKEYIVYVCFKSDDFFVFDSSMEHLYNSKTVYKLPLPKILAESNFEQTVFKTDPPFIFNSYSQISGKNLFILNPVSKEKIHYIDVYDLESFGEYNYSIKVPFLDDGQVPISFVVKDSSIVIFYENMTIKEFRYMSQEY</sequence>
<keyword evidence="3" id="KW-1185">Reference proteome</keyword>
<keyword evidence="1" id="KW-0732">Signal</keyword>